<dbReference type="AlphaFoldDB" id="A0A249P995"/>
<dbReference type="STRING" id="716928.GCA_000261485_04807"/>
<evidence type="ECO:0000313" key="1">
    <source>
        <dbReference type="EMBL" id="ASY62500.1"/>
    </source>
</evidence>
<keyword evidence="2" id="KW-1185">Reference proteome</keyword>
<evidence type="ECO:0000313" key="2">
    <source>
        <dbReference type="Proteomes" id="UP000217211"/>
    </source>
</evidence>
<dbReference type="RefSeq" id="WP_034858662.1">
    <property type="nucleotide sequence ID" value="NZ_AJQT01000109.1"/>
</dbReference>
<gene>
    <name evidence="1" type="ORF">SJ05684_c10420</name>
</gene>
<name>A0A249P995_9HYPH</name>
<sequence>MTCNFYVGQKVVLAEPYGADAIIRATINGDVLPSPEVVYTIRRIRPPFEGIVFILLNELVNHTTPGTDDEASFNAARFRPVVDRKTDISVFTDMLTEQKAKVDA</sequence>
<organism evidence="1 2">
    <name type="scientific">Sinorhizobium sojae CCBAU 05684</name>
    <dbReference type="NCBI Taxonomy" id="716928"/>
    <lineage>
        <taxon>Bacteria</taxon>
        <taxon>Pseudomonadati</taxon>
        <taxon>Pseudomonadota</taxon>
        <taxon>Alphaproteobacteria</taxon>
        <taxon>Hyphomicrobiales</taxon>
        <taxon>Rhizobiaceae</taxon>
        <taxon>Sinorhizobium/Ensifer group</taxon>
        <taxon>Sinorhizobium</taxon>
    </lineage>
</organism>
<protein>
    <submittedName>
        <fullName evidence="1">Uncharacterized protein</fullName>
    </submittedName>
</protein>
<proteinExistence type="predicted"/>
<dbReference type="OrthoDB" id="8446253at2"/>
<accession>A0A249P995</accession>
<dbReference type="EMBL" id="CP023067">
    <property type="protein sequence ID" value="ASY62500.1"/>
    <property type="molecule type" value="Genomic_DNA"/>
</dbReference>
<dbReference type="Proteomes" id="UP000217211">
    <property type="component" value="Chromosome"/>
</dbReference>
<dbReference type="KEGG" id="esj:SJ05684_c10420"/>
<reference evidence="1 2" key="1">
    <citation type="submission" date="2017-08" db="EMBL/GenBank/DDBJ databases">
        <title>Multipartite genome sequences of Sinorhizobium species nodulating soybeans.</title>
        <authorList>
            <person name="Tian C.F."/>
        </authorList>
    </citation>
    <scope>NUCLEOTIDE SEQUENCE [LARGE SCALE GENOMIC DNA]</scope>
    <source>
        <strain evidence="1 2">CCBAU 05684</strain>
    </source>
</reference>